<dbReference type="PANTHER" id="PTHR36608">
    <property type="entry name" value="POLYPHENOL OXIDASE C, CHLOROPLASTIC-LIKE"/>
    <property type="match status" value="1"/>
</dbReference>
<dbReference type="GO" id="GO:0004097">
    <property type="term" value="F:catechol oxidase activity"/>
    <property type="evidence" value="ECO:0007669"/>
    <property type="project" value="UniProtKB-EC"/>
</dbReference>
<dbReference type="Pfam" id="PF12143">
    <property type="entry name" value="PPO1_KFDV"/>
    <property type="match status" value="1"/>
</dbReference>
<feature type="non-terminal residue" evidence="2">
    <location>
        <position position="172"/>
    </location>
</feature>
<keyword evidence="2" id="KW-0560">Oxidoreductase</keyword>
<protein>
    <submittedName>
        <fullName evidence="2">Polyphenol oxidase, chloroplastic</fullName>
        <ecNumber evidence="2">1.10.3.1</ecNumber>
    </submittedName>
</protein>
<proteinExistence type="predicted"/>
<accession>A0A445GAA2</accession>
<organism evidence="2 3">
    <name type="scientific">Glycine soja</name>
    <name type="common">Wild soybean</name>
    <dbReference type="NCBI Taxonomy" id="3848"/>
    <lineage>
        <taxon>Eukaryota</taxon>
        <taxon>Viridiplantae</taxon>
        <taxon>Streptophyta</taxon>
        <taxon>Embryophyta</taxon>
        <taxon>Tracheophyta</taxon>
        <taxon>Spermatophyta</taxon>
        <taxon>Magnoliopsida</taxon>
        <taxon>eudicotyledons</taxon>
        <taxon>Gunneridae</taxon>
        <taxon>Pentapetalae</taxon>
        <taxon>rosids</taxon>
        <taxon>fabids</taxon>
        <taxon>Fabales</taxon>
        <taxon>Fabaceae</taxon>
        <taxon>Papilionoideae</taxon>
        <taxon>50 kb inversion clade</taxon>
        <taxon>NPAAA clade</taxon>
        <taxon>indigoferoid/millettioid clade</taxon>
        <taxon>Phaseoleae</taxon>
        <taxon>Glycine</taxon>
        <taxon>Glycine subgen. Soja</taxon>
    </lineage>
</organism>
<dbReference type="Proteomes" id="UP000289340">
    <property type="component" value="Chromosome 17"/>
</dbReference>
<comment type="caution">
    <text evidence="2">The sequence shown here is derived from an EMBL/GenBank/DDBJ whole genome shotgun (WGS) entry which is preliminary data.</text>
</comment>
<evidence type="ECO:0000313" key="2">
    <source>
        <dbReference type="EMBL" id="RZB58061.1"/>
    </source>
</evidence>
<feature type="domain" description="Polyphenol oxidase C-terminal" evidence="1">
    <location>
        <begin position="14"/>
        <end position="100"/>
    </location>
</feature>
<dbReference type="EC" id="1.10.3.1" evidence="2"/>
<dbReference type="EMBL" id="QZWG01000017">
    <property type="protein sequence ID" value="RZB58061.1"/>
    <property type="molecule type" value="Genomic_DNA"/>
</dbReference>
<dbReference type="PANTHER" id="PTHR36608:SF1">
    <property type="entry name" value="POLYPHENOL OXIDASE C, CHLOROPLASTIC-LIKE"/>
    <property type="match status" value="1"/>
</dbReference>
<evidence type="ECO:0000313" key="3">
    <source>
        <dbReference type="Proteomes" id="UP000289340"/>
    </source>
</evidence>
<dbReference type="InterPro" id="IPR022740">
    <property type="entry name" value="Polyphenol_oxidase_C"/>
</dbReference>
<reference evidence="2 3" key="1">
    <citation type="submission" date="2018-09" db="EMBL/GenBank/DDBJ databases">
        <title>A high-quality reference genome of wild soybean provides a powerful tool to mine soybean genomes.</title>
        <authorList>
            <person name="Xie M."/>
            <person name="Chung C.Y.L."/>
            <person name="Li M.-W."/>
            <person name="Wong F.-L."/>
            <person name="Chan T.-F."/>
            <person name="Lam H.-M."/>
        </authorList>
    </citation>
    <scope>NUCLEOTIDE SEQUENCE [LARGE SCALE GENOMIC DNA]</scope>
    <source>
        <strain evidence="3">cv. W05</strain>
        <tissue evidence="2">Hypocotyl of etiolated seedlings</tissue>
    </source>
</reference>
<name>A0A445GAA2_GLYSO</name>
<sequence length="172" mass="19229">MNKQVPKNCSRHGSDKYVKFDVHIDDDEDNLSEPDHKEFVGTFVNLFHGQGHNIKVTSFKVGISKVLDCLEAEEDDVVLVTLVPKVGKRDVIIGGIKVEFIPKSHPTFQVLTLLPPTNLLQDQPLSDKNVIIGVFVFLVCGPLHLPCPWPSSSSLSTAKEREWENERMVLAT</sequence>
<keyword evidence="3" id="KW-1185">Reference proteome</keyword>
<gene>
    <name evidence="2" type="ORF">D0Y65_046629</name>
</gene>
<dbReference type="AlphaFoldDB" id="A0A445GAA2"/>
<evidence type="ECO:0000259" key="1">
    <source>
        <dbReference type="Pfam" id="PF12143"/>
    </source>
</evidence>